<dbReference type="Pfam" id="PF00370">
    <property type="entry name" value="FGGY_N"/>
    <property type="match status" value="1"/>
</dbReference>
<gene>
    <name evidence="8 10" type="primary">xylB</name>
</gene>
<evidence type="ECO:0000259" key="11">
    <source>
        <dbReference type="Pfam" id="PF00370"/>
    </source>
</evidence>
<dbReference type="InterPro" id="IPR006000">
    <property type="entry name" value="Xylulokinase"/>
</dbReference>
<evidence type="ECO:0000256" key="6">
    <source>
        <dbReference type="ARBA" id="ARBA00022840"/>
    </source>
</evidence>
<sequence>MTLTYVIGMDIGTSALKSIVVNKQGDVVTSHSVSYDTQHPQSGYSEIDPDIWYNAALDSLKYILTQYEPTEITGLSFSGQMHGLVIIDANGAVIRPAILWNDTRTSTEVENIKNTVGLDTLLNQTQNTVLEGFTLPKLLWVKNNEPHNYSKISKFMLPKDYVVYKLTGNIFTEPSDAAGTIMFNVKTETWATSLLQQLNIDVNICPSIIESHGYSGSLTSEITHQLNITSNIKVYQGGADNACGALGSGITDNSKQLVSIGTSGVALSIENNSKFENDGNVHYFNHCVPNQKYIMGVTLSAGYSLEWLRQLLAPKDDFTTFLTNINDSVVGGHGLVYTPYLLGERTPHNDATVRGSFIGLDANTTSLDMKRAVLEGITFSIQDSITIMRNNRIAVNDIVSIGGGAKNKTWLQIQADIFNASITTRTEEQGPAFGAAMLAAMGAQWFESFETINQAWIQFHQPIKPITSNRRSYSQLFDIYQSVYQATQPITHALSQFK</sequence>
<keyword evidence="3 8" id="KW-0808">Transferase</keyword>
<proteinExistence type="inferred from homology"/>
<evidence type="ECO:0000256" key="8">
    <source>
        <dbReference type="HAMAP-Rule" id="MF_02220"/>
    </source>
</evidence>
<dbReference type="GO" id="GO:0042732">
    <property type="term" value="P:D-xylose metabolic process"/>
    <property type="evidence" value="ECO:0007669"/>
    <property type="project" value="UniProtKB-KW"/>
</dbReference>
<dbReference type="AlphaFoldDB" id="A0A1W5QBV9"/>
<dbReference type="PANTHER" id="PTHR43095">
    <property type="entry name" value="SUGAR KINASE"/>
    <property type="match status" value="1"/>
</dbReference>
<dbReference type="SUPFAM" id="SSF53067">
    <property type="entry name" value="Actin-like ATPase domain"/>
    <property type="match status" value="2"/>
</dbReference>
<comment type="similarity">
    <text evidence="1 8 9">Belongs to the FGGY kinase family.</text>
</comment>
<dbReference type="CDD" id="cd07808">
    <property type="entry name" value="ASKHA_NBD_FGGY_EcXK-like"/>
    <property type="match status" value="1"/>
</dbReference>
<dbReference type="PIRSF" id="PIRSF000538">
    <property type="entry name" value="GlpK"/>
    <property type="match status" value="1"/>
</dbReference>
<dbReference type="PROSITE" id="PS00933">
    <property type="entry name" value="FGGY_KINASES_1"/>
    <property type="match status" value="1"/>
</dbReference>
<organism evidence="13">
    <name type="scientific">Staphylococcus arlettae</name>
    <dbReference type="NCBI Taxonomy" id="29378"/>
    <lineage>
        <taxon>Bacteria</taxon>
        <taxon>Bacillati</taxon>
        <taxon>Bacillota</taxon>
        <taxon>Bacilli</taxon>
        <taxon>Bacillales</taxon>
        <taxon>Staphylococcaceae</taxon>
        <taxon>Staphylococcus</taxon>
    </lineage>
</organism>
<feature type="binding site" evidence="8">
    <location>
        <begin position="81"/>
        <end position="82"/>
    </location>
    <ligand>
        <name>substrate</name>
    </ligand>
</feature>
<evidence type="ECO:0000256" key="7">
    <source>
        <dbReference type="ARBA" id="ARBA00023277"/>
    </source>
</evidence>
<dbReference type="InterPro" id="IPR050406">
    <property type="entry name" value="FGGY_Carb_Kinase"/>
</dbReference>
<dbReference type="PANTHER" id="PTHR43095:SF5">
    <property type="entry name" value="XYLULOSE KINASE"/>
    <property type="match status" value="1"/>
</dbReference>
<dbReference type="PROSITE" id="PS00445">
    <property type="entry name" value="FGGY_KINASES_2"/>
    <property type="match status" value="1"/>
</dbReference>
<name>A0A1W5QBV9_9STAP</name>
<evidence type="ECO:0000256" key="5">
    <source>
        <dbReference type="ARBA" id="ARBA00022777"/>
    </source>
</evidence>
<feature type="site" description="Important for activity" evidence="8">
    <location>
        <position position="10"/>
    </location>
</feature>
<evidence type="ECO:0000256" key="10">
    <source>
        <dbReference type="RuleBase" id="RU364073"/>
    </source>
</evidence>
<dbReference type="InterPro" id="IPR018485">
    <property type="entry name" value="FGGY_C"/>
</dbReference>
<feature type="domain" description="Carbohydrate kinase FGGY C-terminal" evidence="12">
    <location>
        <begin position="258"/>
        <end position="442"/>
    </location>
</feature>
<protein>
    <recommendedName>
        <fullName evidence="8 10">Xylulose kinase</fullName>
        <shortName evidence="8 10">Xylulokinase</shortName>
        <ecNumber evidence="8 10">2.7.1.17</ecNumber>
    </recommendedName>
</protein>
<keyword evidence="6 8" id="KW-0067">ATP-binding</keyword>
<dbReference type="GO" id="GO:0005524">
    <property type="term" value="F:ATP binding"/>
    <property type="evidence" value="ECO:0007669"/>
    <property type="project" value="UniProtKB-UniRule"/>
</dbReference>
<evidence type="ECO:0000256" key="4">
    <source>
        <dbReference type="ARBA" id="ARBA00022741"/>
    </source>
</evidence>
<keyword evidence="5 8" id="KW-0418">Kinase</keyword>
<accession>A0A1W5QBV9</accession>
<feature type="active site" description="Proton acceptor" evidence="8">
    <location>
        <position position="240"/>
    </location>
</feature>
<dbReference type="GO" id="GO:0005998">
    <property type="term" value="P:xylulose catabolic process"/>
    <property type="evidence" value="ECO:0007669"/>
    <property type="project" value="UniProtKB-UniRule"/>
</dbReference>
<dbReference type="InterPro" id="IPR043129">
    <property type="entry name" value="ATPase_NBD"/>
</dbReference>
<evidence type="ECO:0000256" key="3">
    <source>
        <dbReference type="ARBA" id="ARBA00022679"/>
    </source>
</evidence>
<keyword evidence="2 8" id="KW-0859">Xylose metabolism</keyword>
<comment type="function">
    <text evidence="8">Catalyzes the phosphorylation of D-xylulose to D-xylulose 5-phosphate.</text>
</comment>
<dbReference type="InterPro" id="IPR000577">
    <property type="entry name" value="Carb_kinase_FGGY"/>
</dbReference>
<feature type="domain" description="Carbohydrate kinase FGGY N-terminal" evidence="11">
    <location>
        <begin position="5"/>
        <end position="247"/>
    </location>
</feature>
<dbReference type="EC" id="2.7.1.17" evidence="8 10"/>
<dbReference type="NCBIfam" id="TIGR01312">
    <property type="entry name" value="XylB"/>
    <property type="match status" value="1"/>
</dbReference>
<evidence type="ECO:0000313" key="13">
    <source>
        <dbReference type="EMBL" id="APY23693.1"/>
    </source>
</evidence>
<dbReference type="RefSeq" id="WP_373885786.1">
    <property type="nucleotide sequence ID" value="NZ_JADGMC010000005.1"/>
</dbReference>
<dbReference type="EMBL" id="KY363215">
    <property type="protein sequence ID" value="APY23693.1"/>
    <property type="molecule type" value="Genomic_DNA"/>
</dbReference>
<dbReference type="Pfam" id="PF02782">
    <property type="entry name" value="FGGY_C"/>
    <property type="match status" value="1"/>
</dbReference>
<dbReference type="HAMAP" id="MF_02220">
    <property type="entry name" value="XylB"/>
    <property type="match status" value="1"/>
</dbReference>
<evidence type="ECO:0000259" key="12">
    <source>
        <dbReference type="Pfam" id="PF02782"/>
    </source>
</evidence>
<dbReference type="GO" id="GO:0004856">
    <property type="term" value="F:D-xylulokinase activity"/>
    <property type="evidence" value="ECO:0007669"/>
    <property type="project" value="UniProtKB-UniRule"/>
</dbReference>
<evidence type="ECO:0000256" key="1">
    <source>
        <dbReference type="ARBA" id="ARBA00009156"/>
    </source>
</evidence>
<keyword evidence="4 8" id="KW-0547">Nucleotide-binding</keyword>
<dbReference type="InterPro" id="IPR018483">
    <property type="entry name" value="Carb_kinase_FGGY_CS"/>
</dbReference>
<keyword evidence="7 8" id="KW-0119">Carbohydrate metabolism</keyword>
<evidence type="ECO:0000256" key="2">
    <source>
        <dbReference type="ARBA" id="ARBA00022629"/>
    </source>
</evidence>
<dbReference type="Gene3D" id="3.30.420.40">
    <property type="match status" value="2"/>
</dbReference>
<evidence type="ECO:0000256" key="9">
    <source>
        <dbReference type="RuleBase" id="RU003733"/>
    </source>
</evidence>
<comment type="catalytic activity">
    <reaction evidence="8 10">
        <text>D-xylulose + ATP = D-xylulose 5-phosphate + ADP + H(+)</text>
        <dbReference type="Rhea" id="RHEA:10964"/>
        <dbReference type="ChEBI" id="CHEBI:15378"/>
        <dbReference type="ChEBI" id="CHEBI:17140"/>
        <dbReference type="ChEBI" id="CHEBI:30616"/>
        <dbReference type="ChEBI" id="CHEBI:57737"/>
        <dbReference type="ChEBI" id="CHEBI:456216"/>
        <dbReference type="EC" id="2.7.1.17"/>
    </reaction>
</comment>
<dbReference type="InterPro" id="IPR018484">
    <property type="entry name" value="FGGY_N"/>
</dbReference>
<reference evidence="13" key="1">
    <citation type="journal article" date="2017" name="MSphere">
        <title>Novel beta-lactamase blaARL in Staphylococcus arlettae.</title>
        <authorList>
            <person name="Andreis S.N."/>
            <person name="Perreten V."/>
            <person name="Schwendener S."/>
        </authorList>
    </citation>
    <scope>NUCLEOTIDE SEQUENCE</scope>
    <source>
        <strain evidence="13">SAN1670</strain>
    </source>
</reference>